<dbReference type="AlphaFoldDB" id="A0A2B7XHA2"/>
<dbReference type="SUPFAM" id="SSF46565">
    <property type="entry name" value="Chaperone J-domain"/>
    <property type="match status" value="1"/>
</dbReference>
<dbReference type="InterPro" id="IPR036869">
    <property type="entry name" value="J_dom_sf"/>
</dbReference>
<dbReference type="SUPFAM" id="SSF47144">
    <property type="entry name" value="HSC20 (HSCB), C-terminal oligomerisation domain"/>
    <property type="match status" value="1"/>
</dbReference>
<gene>
    <name evidence="5" type="ORF">AJ80_07875</name>
</gene>
<dbReference type="Pfam" id="PF07743">
    <property type="entry name" value="HSCB_C"/>
    <property type="match status" value="1"/>
</dbReference>
<dbReference type="NCBIfam" id="TIGR00714">
    <property type="entry name" value="hscB"/>
    <property type="match status" value="1"/>
</dbReference>
<dbReference type="GO" id="GO:0044571">
    <property type="term" value="P:[2Fe-2S] cluster assembly"/>
    <property type="evidence" value="ECO:0007669"/>
    <property type="project" value="InterPro"/>
</dbReference>
<dbReference type="InterPro" id="IPR004640">
    <property type="entry name" value="HscB"/>
</dbReference>
<evidence type="ECO:0000313" key="5">
    <source>
        <dbReference type="EMBL" id="PGH08279.1"/>
    </source>
</evidence>
<feature type="region of interest" description="Disordered" evidence="3">
    <location>
        <begin position="59"/>
        <end position="82"/>
    </location>
</feature>
<dbReference type="Gene3D" id="1.20.1280.20">
    <property type="entry name" value="HscB, C-terminal domain"/>
    <property type="match status" value="1"/>
</dbReference>
<dbReference type="InterPro" id="IPR009073">
    <property type="entry name" value="HscB_oligo_C"/>
</dbReference>
<comment type="caution">
    <text evidence="5">The sequence shown here is derived from an EMBL/GenBank/DDBJ whole genome shotgun (WGS) entry which is preliminary data.</text>
</comment>
<dbReference type="InterPro" id="IPR001623">
    <property type="entry name" value="DnaJ_domain"/>
</dbReference>
<dbReference type="EMBL" id="PDNA01000161">
    <property type="protein sequence ID" value="PGH08279.1"/>
    <property type="molecule type" value="Genomic_DNA"/>
</dbReference>
<dbReference type="Gene3D" id="1.10.287.110">
    <property type="entry name" value="DnaJ domain"/>
    <property type="match status" value="1"/>
</dbReference>
<evidence type="ECO:0000259" key="4">
    <source>
        <dbReference type="SMART" id="SM00271"/>
    </source>
</evidence>
<dbReference type="GO" id="GO:0051087">
    <property type="term" value="F:protein-folding chaperone binding"/>
    <property type="evidence" value="ECO:0007669"/>
    <property type="project" value="InterPro"/>
</dbReference>
<dbReference type="STRING" id="1447883.A0A2B7XHA2"/>
<dbReference type="SMART" id="SM00271">
    <property type="entry name" value="DnaJ"/>
    <property type="match status" value="1"/>
</dbReference>
<dbReference type="GO" id="GO:0001671">
    <property type="term" value="F:ATPase activator activity"/>
    <property type="evidence" value="ECO:0007669"/>
    <property type="project" value="InterPro"/>
</dbReference>
<accession>A0A2B7XHA2</accession>
<evidence type="ECO:0000256" key="2">
    <source>
        <dbReference type="ARBA" id="ARBA00023186"/>
    </source>
</evidence>
<dbReference type="PANTHER" id="PTHR14021">
    <property type="entry name" value="IRON-SULFUR CLUSTER CO-CHAPERONE PROTEIN HSCB"/>
    <property type="match status" value="1"/>
</dbReference>
<organism evidence="5 6">
    <name type="scientific">Polytolypa hystricis (strain UAMH7299)</name>
    <dbReference type="NCBI Taxonomy" id="1447883"/>
    <lineage>
        <taxon>Eukaryota</taxon>
        <taxon>Fungi</taxon>
        <taxon>Dikarya</taxon>
        <taxon>Ascomycota</taxon>
        <taxon>Pezizomycotina</taxon>
        <taxon>Eurotiomycetes</taxon>
        <taxon>Eurotiomycetidae</taxon>
        <taxon>Onygenales</taxon>
        <taxon>Onygenales incertae sedis</taxon>
        <taxon>Polytolypa</taxon>
    </lineage>
</organism>
<evidence type="ECO:0000256" key="1">
    <source>
        <dbReference type="ARBA" id="ARBA00010476"/>
    </source>
</evidence>
<feature type="domain" description="J" evidence="4">
    <location>
        <begin position="91"/>
        <end position="162"/>
    </location>
</feature>
<proteinExistence type="inferred from homology"/>
<name>A0A2B7XHA2_POLH7</name>
<reference evidence="5 6" key="1">
    <citation type="submission" date="2017-10" db="EMBL/GenBank/DDBJ databases">
        <title>Comparative genomics in systemic dimorphic fungi from Ajellomycetaceae.</title>
        <authorList>
            <person name="Munoz J.F."/>
            <person name="Mcewen J.G."/>
            <person name="Clay O.K."/>
            <person name="Cuomo C.A."/>
        </authorList>
    </citation>
    <scope>NUCLEOTIDE SEQUENCE [LARGE SCALE GENOMIC DNA]</scope>
    <source>
        <strain evidence="5 6">UAMH7299</strain>
    </source>
</reference>
<comment type="similarity">
    <text evidence="1">Belongs to the HscB family.</text>
</comment>
<dbReference type="OrthoDB" id="448954at2759"/>
<evidence type="ECO:0000313" key="6">
    <source>
        <dbReference type="Proteomes" id="UP000224634"/>
    </source>
</evidence>
<sequence length="274" mass="30569">MTRLLPSPALLKHAVLSSTRSRPATTLLPRAKNSICLLCQHQTQPVSNIRQFHASLPSALKLTNPSTRPSQPTTTDPDEPDALINAPPDITTHYTIFRSTLPNGMPPSSPFTIPLPLLRREFLNLQARAHPDKYPPGPAKQRAEALSARINEAYRCLCDPLSRAQYLLATQHGIDVTSEDGAHAQHGAQDAETLMQVLDVQEAIEEAGSEETIAELKVENEKRIEECVAELAERVDRGDVEGARVRCVKLRFWYSVRQALRDWEPGMREVRLVH</sequence>
<dbReference type="GO" id="GO:0005739">
    <property type="term" value="C:mitochondrion"/>
    <property type="evidence" value="ECO:0007669"/>
    <property type="project" value="TreeGrafter"/>
</dbReference>
<evidence type="ECO:0000256" key="3">
    <source>
        <dbReference type="SAM" id="MobiDB-lite"/>
    </source>
</evidence>
<keyword evidence="2" id="KW-0143">Chaperone</keyword>
<dbReference type="InterPro" id="IPR036386">
    <property type="entry name" value="HscB_C_sf"/>
</dbReference>
<dbReference type="Proteomes" id="UP000224634">
    <property type="component" value="Unassembled WGS sequence"/>
</dbReference>
<keyword evidence="6" id="KW-1185">Reference proteome</keyword>
<dbReference type="PANTHER" id="PTHR14021:SF15">
    <property type="entry name" value="IRON-SULFUR CLUSTER CO-CHAPERONE PROTEIN HSCB"/>
    <property type="match status" value="1"/>
</dbReference>
<protein>
    <submittedName>
        <fullName evidence="5">Fe-S protein assembly co-chaperone HscB</fullName>
    </submittedName>
</protein>
<feature type="compositionally biased region" description="Polar residues" evidence="3">
    <location>
        <begin position="61"/>
        <end position="75"/>
    </location>
</feature>
<dbReference type="CDD" id="cd06257">
    <property type="entry name" value="DnaJ"/>
    <property type="match status" value="1"/>
</dbReference>
<dbReference type="GO" id="GO:0051259">
    <property type="term" value="P:protein complex oligomerization"/>
    <property type="evidence" value="ECO:0007669"/>
    <property type="project" value="InterPro"/>
</dbReference>